<dbReference type="NCBIfam" id="NF001368">
    <property type="entry name" value="PRK00277.1"/>
    <property type="match status" value="1"/>
</dbReference>
<evidence type="ECO:0000256" key="12">
    <source>
        <dbReference type="RuleBase" id="RU003567"/>
    </source>
</evidence>
<keyword evidence="2 7" id="KW-0963">Cytoplasm</keyword>
<dbReference type="PROSITE" id="PS00381">
    <property type="entry name" value="CLP_PROTEASE_SER"/>
    <property type="match status" value="1"/>
</dbReference>
<dbReference type="InterPro" id="IPR001907">
    <property type="entry name" value="ClpP"/>
</dbReference>
<dbReference type="Pfam" id="PF00574">
    <property type="entry name" value="CLP_protease"/>
    <property type="match status" value="1"/>
</dbReference>
<comment type="catalytic activity">
    <reaction evidence="6 7 9">
        <text>Hydrolysis of proteins to small peptides in the presence of ATP and magnesium. alpha-casein is the usual test substrate. In the absence of ATP, only oligopeptides shorter than five residues are hydrolyzed (such as succinyl-Leu-Tyr-|-NHMec, and Leu-Tyr-Leu-|-Tyr-Trp, in which cleavage of the -Tyr-|-Leu- and -Tyr-|-Trp bonds also occurs).</text>
        <dbReference type="EC" id="3.4.21.92"/>
    </reaction>
</comment>
<dbReference type="CDD" id="cd07017">
    <property type="entry name" value="S14_ClpP_2"/>
    <property type="match status" value="1"/>
</dbReference>
<feature type="active site" evidence="8">
    <location>
        <position position="117"/>
    </location>
</feature>
<dbReference type="PRINTS" id="PR00127">
    <property type="entry name" value="CLPPROTEASEP"/>
</dbReference>
<dbReference type="PANTHER" id="PTHR10381:SF70">
    <property type="entry name" value="ATP-DEPENDENT CLP PROTEASE PROTEOLYTIC SUBUNIT"/>
    <property type="match status" value="1"/>
</dbReference>
<accession>A0A0D8ZR64</accession>
<dbReference type="GO" id="GO:0004176">
    <property type="term" value="F:ATP-dependent peptidase activity"/>
    <property type="evidence" value="ECO:0007669"/>
    <property type="project" value="InterPro"/>
</dbReference>
<dbReference type="Gene3D" id="3.90.226.10">
    <property type="entry name" value="2-enoyl-CoA Hydratase, Chain A, domain 1"/>
    <property type="match status" value="1"/>
</dbReference>
<feature type="active site" evidence="7 9">
    <location>
        <position position="142"/>
    </location>
</feature>
<evidence type="ECO:0000256" key="10">
    <source>
        <dbReference type="RuleBase" id="RU000549"/>
    </source>
</evidence>
<name>A0A0D8ZR64_9CYAN</name>
<dbReference type="EC" id="3.4.21.92" evidence="7 10"/>
<organism evidence="13 14">
    <name type="scientific">Aliterella atlantica CENA595</name>
    <dbReference type="NCBI Taxonomy" id="1618023"/>
    <lineage>
        <taxon>Bacteria</taxon>
        <taxon>Bacillati</taxon>
        <taxon>Cyanobacteriota</taxon>
        <taxon>Cyanophyceae</taxon>
        <taxon>Chroococcidiopsidales</taxon>
        <taxon>Aliterellaceae</taxon>
        <taxon>Aliterella</taxon>
    </lineage>
</organism>
<proteinExistence type="inferred from homology"/>
<dbReference type="InterPro" id="IPR029045">
    <property type="entry name" value="ClpP/crotonase-like_dom_sf"/>
</dbReference>
<evidence type="ECO:0000256" key="6">
    <source>
        <dbReference type="ARBA" id="ARBA00034021"/>
    </source>
</evidence>
<dbReference type="GO" id="GO:0006515">
    <property type="term" value="P:protein quality control for misfolded or incompletely synthesized proteins"/>
    <property type="evidence" value="ECO:0007669"/>
    <property type="project" value="TreeGrafter"/>
</dbReference>
<dbReference type="PATRIC" id="fig|1618023.3.peg.2995"/>
<dbReference type="PANTHER" id="PTHR10381">
    <property type="entry name" value="ATP-DEPENDENT CLP PROTEASE PROTEOLYTIC SUBUNIT"/>
    <property type="match status" value="1"/>
</dbReference>
<feature type="active site" description="Nucleophile" evidence="7">
    <location>
        <position position="117"/>
    </location>
</feature>
<dbReference type="SUPFAM" id="SSF52096">
    <property type="entry name" value="ClpP/crotonase"/>
    <property type="match status" value="1"/>
</dbReference>
<keyword evidence="14" id="KW-1185">Reference proteome</keyword>
<sequence>MLESKSVNFPINSVNNLEINNIVPTVVEQSGMGERAFDIYSRLLRERIVFLGTQVDDAVADSIVAQLLFLDAEDPEKDIQLYINSPGGSVTAGMAIYDTIQQIRPDVATICFGLAASMGAFLLSAGAKGKRMSLPSARIMIHQPLGGAQGQAVDIEIQAREILYHKNRLNELLAEHTGKPLERIEADTERDFFMSAEEAKNYGLIDQVISRQNIPQAGATVTIK</sequence>
<dbReference type="GO" id="GO:0051117">
    <property type="term" value="F:ATPase binding"/>
    <property type="evidence" value="ECO:0007669"/>
    <property type="project" value="TreeGrafter"/>
</dbReference>
<reference evidence="13 14" key="1">
    <citation type="submission" date="2015-02" db="EMBL/GenBank/DDBJ databases">
        <title>Draft genome of a novel marine cyanobacterium (Chroococcales) isolated from South Atlantic Ocean.</title>
        <authorList>
            <person name="Rigonato J."/>
            <person name="Alvarenga D.O."/>
            <person name="Branco L.H."/>
            <person name="Varani A.M."/>
            <person name="Brandini F.P."/>
            <person name="Fiore M.F."/>
        </authorList>
    </citation>
    <scope>NUCLEOTIDE SEQUENCE [LARGE SCALE GENOMIC DNA]</scope>
    <source>
        <strain evidence="13 14">CENA595</strain>
    </source>
</reference>
<dbReference type="InterPro" id="IPR018215">
    <property type="entry name" value="ClpP_Ser_AS"/>
</dbReference>
<dbReference type="EMBL" id="JYON01000036">
    <property type="protein sequence ID" value="KJH69681.1"/>
    <property type="molecule type" value="Genomic_DNA"/>
</dbReference>
<dbReference type="HAMAP" id="MF_00444">
    <property type="entry name" value="ClpP"/>
    <property type="match status" value="1"/>
</dbReference>
<dbReference type="NCBIfam" id="TIGR00493">
    <property type="entry name" value="clpP"/>
    <property type="match status" value="1"/>
</dbReference>
<dbReference type="NCBIfam" id="NF009205">
    <property type="entry name" value="PRK12553.1"/>
    <property type="match status" value="1"/>
</dbReference>
<evidence type="ECO:0000256" key="1">
    <source>
        <dbReference type="ARBA" id="ARBA00007039"/>
    </source>
</evidence>
<keyword evidence="3 7" id="KW-0645">Protease</keyword>
<evidence type="ECO:0000256" key="9">
    <source>
        <dbReference type="PROSITE-ProRule" id="PRU10086"/>
    </source>
</evidence>
<comment type="caution">
    <text evidence="13">The sequence shown here is derived from an EMBL/GenBank/DDBJ whole genome shotgun (WGS) entry which is preliminary data.</text>
</comment>
<comment type="subcellular location">
    <subcellularLocation>
        <location evidence="7">Cytoplasm</location>
    </subcellularLocation>
</comment>
<dbReference type="PROSITE" id="PS00382">
    <property type="entry name" value="CLP_PROTEASE_HIS"/>
    <property type="match status" value="1"/>
</dbReference>
<evidence type="ECO:0000256" key="8">
    <source>
        <dbReference type="PROSITE-ProRule" id="PRU10085"/>
    </source>
</evidence>
<dbReference type="OrthoDB" id="516793at2"/>
<protein>
    <recommendedName>
        <fullName evidence="7 12">ATP-dependent Clp protease proteolytic subunit</fullName>
        <ecNumber evidence="7 10">3.4.21.92</ecNumber>
    </recommendedName>
    <alternativeName>
        <fullName evidence="7">Endopeptidase Clp</fullName>
    </alternativeName>
</protein>
<comment type="subunit">
    <text evidence="7">Fourteen ClpP subunits assemble into 2 heptameric rings which stack back to back to give a disk-like structure with a central cavity, resembling the structure of eukaryotic proteasomes.</text>
</comment>
<dbReference type="GO" id="GO:0004252">
    <property type="term" value="F:serine-type endopeptidase activity"/>
    <property type="evidence" value="ECO:0007669"/>
    <property type="project" value="UniProtKB-UniRule"/>
</dbReference>
<evidence type="ECO:0000256" key="4">
    <source>
        <dbReference type="ARBA" id="ARBA00022801"/>
    </source>
</evidence>
<evidence type="ECO:0000256" key="7">
    <source>
        <dbReference type="HAMAP-Rule" id="MF_00444"/>
    </source>
</evidence>
<dbReference type="AlphaFoldDB" id="A0A0D8ZR64"/>
<evidence type="ECO:0000313" key="13">
    <source>
        <dbReference type="EMBL" id="KJH69681.1"/>
    </source>
</evidence>
<dbReference type="STRING" id="1618023.UH38_22395"/>
<evidence type="ECO:0000256" key="5">
    <source>
        <dbReference type="ARBA" id="ARBA00022825"/>
    </source>
</evidence>
<evidence type="ECO:0000313" key="14">
    <source>
        <dbReference type="Proteomes" id="UP000032452"/>
    </source>
</evidence>
<dbReference type="GO" id="GO:0005737">
    <property type="term" value="C:cytoplasm"/>
    <property type="evidence" value="ECO:0007669"/>
    <property type="project" value="UniProtKB-SubCell"/>
</dbReference>
<evidence type="ECO:0000256" key="3">
    <source>
        <dbReference type="ARBA" id="ARBA00022670"/>
    </source>
</evidence>
<keyword evidence="5 7" id="KW-0720">Serine protease</keyword>
<dbReference type="FunFam" id="3.90.226.10:FF:000001">
    <property type="entry name" value="ATP-dependent Clp protease proteolytic subunit"/>
    <property type="match status" value="1"/>
</dbReference>
<dbReference type="Proteomes" id="UP000032452">
    <property type="component" value="Unassembled WGS sequence"/>
</dbReference>
<keyword evidence="4 7" id="KW-0378">Hydrolase</keyword>
<gene>
    <name evidence="7" type="primary">clpP</name>
    <name evidence="13" type="ORF">UH38_22395</name>
</gene>
<dbReference type="GO" id="GO:0009368">
    <property type="term" value="C:endopeptidase Clp complex"/>
    <property type="evidence" value="ECO:0007669"/>
    <property type="project" value="TreeGrafter"/>
</dbReference>
<dbReference type="RefSeq" id="WP_045056930.1">
    <property type="nucleotide sequence ID" value="NZ_CAWMDP010000035.1"/>
</dbReference>
<comment type="function">
    <text evidence="7 11">Cleaves peptides in various proteins in a process that requires ATP hydrolysis. Has a chymotrypsin-like activity. Plays a major role in the degradation of misfolded proteins.</text>
</comment>
<comment type="similarity">
    <text evidence="1 7 12">Belongs to the peptidase S14 family.</text>
</comment>
<dbReference type="InterPro" id="IPR033135">
    <property type="entry name" value="ClpP_His_AS"/>
</dbReference>
<evidence type="ECO:0000256" key="11">
    <source>
        <dbReference type="RuleBase" id="RU000550"/>
    </source>
</evidence>
<dbReference type="InterPro" id="IPR023562">
    <property type="entry name" value="ClpP/TepA"/>
</dbReference>
<evidence type="ECO:0000256" key="2">
    <source>
        <dbReference type="ARBA" id="ARBA00022490"/>
    </source>
</evidence>